<reference evidence="3" key="2">
    <citation type="submission" date="2010-01" db="EMBL/GenBank/DDBJ databases">
        <title>The complete genome of Conexibacter woesei DSM 14684.</title>
        <authorList>
            <consortium name="US DOE Joint Genome Institute (JGI-PGF)"/>
            <person name="Lucas S."/>
            <person name="Copeland A."/>
            <person name="Lapidus A."/>
            <person name="Glavina del Rio T."/>
            <person name="Dalin E."/>
            <person name="Tice H."/>
            <person name="Bruce D."/>
            <person name="Goodwin L."/>
            <person name="Pitluck S."/>
            <person name="Kyrpides N."/>
            <person name="Mavromatis K."/>
            <person name="Ivanova N."/>
            <person name="Mikhailova N."/>
            <person name="Chertkov O."/>
            <person name="Brettin T."/>
            <person name="Detter J.C."/>
            <person name="Han C."/>
            <person name="Larimer F."/>
            <person name="Land M."/>
            <person name="Hauser L."/>
            <person name="Markowitz V."/>
            <person name="Cheng J.-F."/>
            <person name="Hugenholtz P."/>
            <person name="Woyke T."/>
            <person name="Wu D."/>
            <person name="Pukall R."/>
            <person name="Steenblock K."/>
            <person name="Schneider S."/>
            <person name="Klenk H.-P."/>
            <person name="Eisen J.A."/>
        </authorList>
    </citation>
    <scope>NUCLEOTIDE SEQUENCE [LARGE SCALE GENOMIC DNA]</scope>
    <source>
        <strain evidence="3">DSM 14684 / CIP 108061 / JCM 11494 / NBRC 100937 / ID131577</strain>
    </source>
</reference>
<sequence length="143" mass="14681" precursor="true">MSRHRWTAAAAATLLAAALVAAPANAARTATPKETAALTRAIFSSPVAGIDTVAHKKYRVTGTKISTVSRSWATATITPRKRYADTLQGGYAIAVQPAGTRQWVVVDFGSSMVGCGIAPNSVVADLLGVKPTADVCPDGEGVS</sequence>
<dbReference type="KEGG" id="cwo:Cwoe_1230"/>
<evidence type="ECO:0000256" key="1">
    <source>
        <dbReference type="SAM" id="SignalP"/>
    </source>
</evidence>
<dbReference type="STRING" id="469383.Cwoe_1230"/>
<keyword evidence="1" id="KW-0732">Signal</keyword>
<accession>D3FDT5</accession>
<evidence type="ECO:0000313" key="3">
    <source>
        <dbReference type="Proteomes" id="UP000008229"/>
    </source>
</evidence>
<dbReference type="HOGENOM" id="CLU_1802834_0_0_11"/>
<evidence type="ECO:0000313" key="2">
    <source>
        <dbReference type="EMBL" id="ADB49659.1"/>
    </source>
</evidence>
<proteinExistence type="predicted"/>
<reference evidence="2 3" key="1">
    <citation type="journal article" date="2010" name="Stand. Genomic Sci.">
        <title>Complete genome sequence of Conexibacter woesei type strain (ID131577).</title>
        <authorList>
            <person name="Pukall R."/>
            <person name="Lapidus A."/>
            <person name="Glavina Del Rio T."/>
            <person name="Copeland A."/>
            <person name="Tice H."/>
            <person name="Cheng J.-F."/>
            <person name="Lucas S."/>
            <person name="Chen F."/>
            <person name="Nolan M."/>
            <person name="Bruce D."/>
            <person name="Goodwin L."/>
            <person name="Pitluck S."/>
            <person name="Mavromatis K."/>
            <person name="Ivanova N."/>
            <person name="Ovchinnikova G."/>
            <person name="Pati A."/>
            <person name="Chen A."/>
            <person name="Palaniappan K."/>
            <person name="Land M."/>
            <person name="Hauser L."/>
            <person name="Chang Y.-J."/>
            <person name="Jeffries C.D."/>
            <person name="Chain P."/>
            <person name="Meincke L."/>
            <person name="Sims D."/>
            <person name="Brettin T."/>
            <person name="Detter J.C."/>
            <person name="Rohde M."/>
            <person name="Goeker M."/>
            <person name="Bristow J."/>
            <person name="Eisen J.A."/>
            <person name="Markowitz V."/>
            <person name="Kyrpides N.C."/>
            <person name="Klenk H.-P."/>
            <person name="Hugenholtz P."/>
        </authorList>
    </citation>
    <scope>NUCLEOTIDE SEQUENCE [LARGE SCALE GENOMIC DNA]</scope>
    <source>
        <strain evidence="3">DSM 14684 / CIP 108061 / JCM 11494 / NBRC 100937 / ID131577</strain>
    </source>
</reference>
<keyword evidence="3" id="KW-1185">Reference proteome</keyword>
<gene>
    <name evidence="2" type="ordered locus">Cwoe_1230</name>
</gene>
<dbReference type="Proteomes" id="UP000008229">
    <property type="component" value="Chromosome"/>
</dbReference>
<dbReference type="EMBL" id="CP001854">
    <property type="protein sequence ID" value="ADB49659.1"/>
    <property type="molecule type" value="Genomic_DNA"/>
</dbReference>
<name>D3FDT5_CONWI</name>
<dbReference type="OrthoDB" id="3216660at2"/>
<dbReference type="RefSeq" id="WP_012932710.1">
    <property type="nucleotide sequence ID" value="NC_013739.1"/>
</dbReference>
<feature type="signal peptide" evidence="1">
    <location>
        <begin position="1"/>
        <end position="26"/>
    </location>
</feature>
<dbReference type="AlphaFoldDB" id="D3FDT5"/>
<protein>
    <submittedName>
        <fullName evidence="2">Uncharacterized protein</fullName>
    </submittedName>
</protein>
<organism evidence="2 3">
    <name type="scientific">Conexibacter woesei (strain DSM 14684 / CCUG 47730 / CIP 108061 / JCM 11494 / NBRC 100937 / ID131577)</name>
    <dbReference type="NCBI Taxonomy" id="469383"/>
    <lineage>
        <taxon>Bacteria</taxon>
        <taxon>Bacillati</taxon>
        <taxon>Actinomycetota</taxon>
        <taxon>Thermoleophilia</taxon>
        <taxon>Solirubrobacterales</taxon>
        <taxon>Conexibacteraceae</taxon>
        <taxon>Conexibacter</taxon>
    </lineage>
</organism>
<feature type="chain" id="PRO_5003043216" evidence="1">
    <location>
        <begin position="27"/>
        <end position="143"/>
    </location>
</feature>